<evidence type="ECO:0000259" key="1">
    <source>
        <dbReference type="Pfam" id="PF01609"/>
    </source>
</evidence>
<dbReference type="EMBL" id="JAVKPK010000145">
    <property type="protein sequence ID" value="MDR7667328.1"/>
    <property type="molecule type" value="Genomic_DNA"/>
</dbReference>
<dbReference type="Proteomes" id="UP001246244">
    <property type="component" value="Unassembled WGS sequence"/>
</dbReference>
<dbReference type="RefSeq" id="WP_310577352.1">
    <property type="nucleotide sequence ID" value="NZ_JAVKPK010000145.1"/>
</dbReference>
<comment type="caution">
    <text evidence="2">The sequence shown here is derived from an EMBL/GenBank/DDBJ whole genome shotgun (WGS) entry which is preliminary data.</text>
</comment>
<sequence length="396" mass="45675">MLTKNDSIAIDTASLLAVSSELFRKYDIITLPESANYECQDTLNVLLHASTSSTNSLESASNDLKSKNPDSRIPSADTIFNYIKDNNIEDALSAFRKMNFEIFKMMKLENTVHDIAIDFHDVPFYGDKNTPGIRGIKPKNGSSWGKSFCTLDIIGTSHLTLDVIDINGLNKNYSLFIESLFERLKIIGVKTGTTYLDKEFFNRAVISKLDELKVNFVIAAKSNQVINRELKNHQKEWGNTPTIFEYQFKQGGPSFSIVAIYDDKKERYILFATNKEAESTEKFEKIIPEEYRKRWNIETGYRVKNDFKIRTCTKSPVARVLFFVIQCIMYNVLNMLKSVIEITAYELKSLINEDINKAVRYRLKSLNLIPVKVLLECLRWFNEERNRVLRTRLTII</sequence>
<gene>
    <name evidence="2" type="ORF">RG963_16435</name>
</gene>
<organism evidence="2 3">
    <name type="scientific">Methanosarcina baikalica</name>
    <dbReference type="NCBI Taxonomy" id="3073890"/>
    <lineage>
        <taxon>Archaea</taxon>
        <taxon>Methanobacteriati</taxon>
        <taxon>Methanobacteriota</taxon>
        <taxon>Stenosarchaea group</taxon>
        <taxon>Methanomicrobia</taxon>
        <taxon>Methanosarcinales</taxon>
        <taxon>Methanosarcinaceae</taxon>
        <taxon>Methanosarcina</taxon>
    </lineage>
</organism>
<keyword evidence="3" id="KW-1185">Reference proteome</keyword>
<dbReference type="Pfam" id="PF01609">
    <property type="entry name" value="DDE_Tnp_1"/>
    <property type="match status" value="1"/>
</dbReference>
<dbReference type="PANTHER" id="PTHR33252:SF2">
    <property type="entry name" value="TRANSPOSASE IS4-LIKE DOMAIN-CONTAINING PROTEIN"/>
    <property type="match status" value="1"/>
</dbReference>
<proteinExistence type="predicted"/>
<dbReference type="NCBIfam" id="NF033541">
    <property type="entry name" value="transpos_ISH3"/>
    <property type="match status" value="1"/>
</dbReference>
<dbReference type="InterPro" id="IPR012337">
    <property type="entry name" value="RNaseH-like_sf"/>
</dbReference>
<dbReference type="SUPFAM" id="SSF53098">
    <property type="entry name" value="Ribonuclease H-like"/>
    <property type="match status" value="1"/>
</dbReference>
<protein>
    <submittedName>
        <fullName evidence="2">ISH3 family transposase</fullName>
    </submittedName>
</protein>
<dbReference type="PANTHER" id="PTHR33252">
    <property type="entry name" value="THIRD ORF IN TRANSPOSON ISC1160"/>
    <property type="match status" value="1"/>
</dbReference>
<evidence type="ECO:0000313" key="2">
    <source>
        <dbReference type="EMBL" id="MDR7667328.1"/>
    </source>
</evidence>
<dbReference type="InterPro" id="IPR002559">
    <property type="entry name" value="Transposase_11"/>
</dbReference>
<name>A0ABU2D5S4_9EURY</name>
<feature type="domain" description="Transposase IS4-like" evidence="1">
    <location>
        <begin position="177"/>
        <end position="331"/>
    </location>
</feature>
<accession>A0ABU2D5S4</accession>
<evidence type="ECO:0000313" key="3">
    <source>
        <dbReference type="Proteomes" id="UP001246244"/>
    </source>
</evidence>
<reference evidence="3" key="1">
    <citation type="submission" date="2023-07" db="EMBL/GenBank/DDBJ databases">
        <title>Whole-genome sequencing of a new Methanosarcina sp. Z-7115.</title>
        <authorList>
            <person name="Zhilina T.N."/>
            <person name="Merkel A.Y."/>
        </authorList>
    </citation>
    <scope>NUCLEOTIDE SEQUENCE [LARGE SCALE GENOMIC DNA]</scope>
    <source>
        <strain evidence="3">Z-7115</strain>
    </source>
</reference>